<proteinExistence type="predicted"/>
<dbReference type="EMBL" id="CP001013">
    <property type="protein sequence ID" value="ACB33643.1"/>
    <property type="molecule type" value="Genomic_DNA"/>
</dbReference>
<dbReference type="RefSeq" id="WP_012346405.1">
    <property type="nucleotide sequence ID" value="NC_010524.1"/>
</dbReference>
<accession>B1Y716</accession>
<gene>
    <name evidence="1" type="ordered locus">Lcho_1375</name>
</gene>
<name>B1Y716_LEPCP</name>
<dbReference type="KEGG" id="lch:Lcho_1375"/>
<reference evidence="1 2" key="1">
    <citation type="submission" date="2008-03" db="EMBL/GenBank/DDBJ databases">
        <title>Complete sequence of Leptothrix cholodnii SP-6.</title>
        <authorList>
            <consortium name="US DOE Joint Genome Institute"/>
            <person name="Copeland A."/>
            <person name="Lucas S."/>
            <person name="Lapidus A."/>
            <person name="Glavina del Rio T."/>
            <person name="Dalin E."/>
            <person name="Tice H."/>
            <person name="Bruce D."/>
            <person name="Goodwin L."/>
            <person name="Pitluck S."/>
            <person name="Chertkov O."/>
            <person name="Brettin T."/>
            <person name="Detter J.C."/>
            <person name="Han C."/>
            <person name="Kuske C.R."/>
            <person name="Schmutz J."/>
            <person name="Larimer F."/>
            <person name="Land M."/>
            <person name="Hauser L."/>
            <person name="Kyrpides N."/>
            <person name="Lykidis A."/>
            <person name="Emerson D."/>
            <person name="Richardson P."/>
        </authorList>
    </citation>
    <scope>NUCLEOTIDE SEQUENCE [LARGE SCALE GENOMIC DNA]</scope>
    <source>
        <strain evidence="2">ATCC 51168 / LMG 8142 / SP-6</strain>
    </source>
</reference>
<keyword evidence="2" id="KW-1185">Reference proteome</keyword>
<evidence type="ECO:0000313" key="1">
    <source>
        <dbReference type="EMBL" id="ACB33643.1"/>
    </source>
</evidence>
<dbReference type="eggNOG" id="COG3676">
    <property type="taxonomic scope" value="Bacteria"/>
</dbReference>
<evidence type="ECO:0000313" key="2">
    <source>
        <dbReference type="Proteomes" id="UP000001693"/>
    </source>
</evidence>
<dbReference type="AlphaFoldDB" id="B1Y716"/>
<sequence>MSEEQSQRLFECFVAGTPARPAAETVGVNRNTARLYYHRLRETIAHHIERDGRWRDEPGATPTLDGRPVAPVQAGDAPVVRIVPVAGLLERDGRVHIVPIAEPATAPWPGPAVDAIVCFDQTISPTEPAEMRDGRMRVELGDALAGDLPRRKVVRAFWQSSARLLRRFNGVPRQHLLLYLKECEWRFNDGTPEARMNTLRLWFMRSDRRSRNRTTESP</sequence>
<dbReference type="HOGENOM" id="CLU_044348_11_0_4"/>
<dbReference type="Proteomes" id="UP000001693">
    <property type="component" value="Chromosome"/>
</dbReference>
<dbReference type="STRING" id="395495.Lcho_1375"/>
<protein>
    <submittedName>
        <fullName evidence="1">Putative insertion element IS1016 transposase</fullName>
    </submittedName>
</protein>
<dbReference type="OrthoDB" id="8601427at2"/>
<organism evidence="1 2">
    <name type="scientific">Leptothrix cholodnii (strain ATCC 51168 / LMG 8142 / SP-6)</name>
    <name type="common">Leptothrix discophora (strain SP-6)</name>
    <dbReference type="NCBI Taxonomy" id="395495"/>
    <lineage>
        <taxon>Bacteria</taxon>
        <taxon>Pseudomonadati</taxon>
        <taxon>Pseudomonadota</taxon>
        <taxon>Betaproteobacteria</taxon>
        <taxon>Burkholderiales</taxon>
        <taxon>Sphaerotilaceae</taxon>
        <taxon>Leptothrix</taxon>
    </lineage>
</organism>